<proteinExistence type="predicted"/>
<dbReference type="AlphaFoldDB" id="A0ABC8SQP7"/>
<dbReference type="EMBL" id="CAUOFW020003325">
    <property type="protein sequence ID" value="CAK9159205.1"/>
    <property type="molecule type" value="Genomic_DNA"/>
</dbReference>
<sequence>MVETERGEGMERNTWEMVVGRDGGAVVVTVALDNGLCESCVAEKRNRKREELSESLDCCSMWLPELEAEERSGC</sequence>
<organism evidence="1 2">
    <name type="scientific">Ilex paraguariensis</name>
    <name type="common">yerba mate</name>
    <dbReference type="NCBI Taxonomy" id="185542"/>
    <lineage>
        <taxon>Eukaryota</taxon>
        <taxon>Viridiplantae</taxon>
        <taxon>Streptophyta</taxon>
        <taxon>Embryophyta</taxon>
        <taxon>Tracheophyta</taxon>
        <taxon>Spermatophyta</taxon>
        <taxon>Magnoliopsida</taxon>
        <taxon>eudicotyledons</taxon>
        <taxon>Gunneridae</taxon>
        <taxon>Pentapetalae</taxon>
        <taxon>asterids</taxon>
        <taxon>campanulids</taxon>
        <taxon>Aquifoliales</taxon>
        <taxon>Aquifoliaceae</taxon>
        <taxon>Ilex</taxon>
    </lineage>
</organism>
<keyword evidence="2" id="KW-1185">Reference proteome</keyword>
<dbReference type="Proteomes" id="UP001642360">
    <property type="component" value="Unassembled WGS sequence"/>
</dbReference>
<evidence type="ECO:0000313" key="2">
    <source>
        <dbReference type="Proteomes" id="UP001642360"/>
    </source>
</evidence>
<reference evidence="1 2" key="1">
    <citation type="submission" date="2024-02" db="EMBL/GenBank/DDBJ databases">
        <authorList>
            <person name="Vignale AGUSTIN F."/>
            <person name="Sosa J E."/>
            <person name="Modenutti C."/>
        </authorList>
    </citation>
    <scope>NUCLEOTIDE SEQUENCE [LARGE SCALE GENOMIC DNA]</scope>
</reference>
<protein>
    <submittedName>
        <fullName evidence="1">Uncharacterized protein</fullName>
    </submittedName>
</protein>
<accession>A0ABC8SQP7</accession>
<evidence type="ECO:0000313" key="1">
    <source>
        <dbReference type="EMBL" id="CAK9159205.1"/>
    </source>
</evidence>
<gene>
    <name evidence="1" type="ORF">ILEXP_LOCUS27904</name>
</gene>
<comment type="caution">
    <text evidence="1">The sequence shown here is derived from an EMBL/GenBank/DDBJ whole genome shotgun (WGS) entry which is preliminary data.</text>
</comment>
<name>A0ABC8SQP7_9AQUA</name>